<dbReference type="STRING" id="1121003.SAMN03080618_00351"/>
<dbReference type="Proteomes" id="UP000242763">
    <property type="component" value="Unassembled WGS sequence"/>
</dbReference>
<gene>
    <name evidence="1" type="ORF">SAMN03080618_00351</name>
</gene>
<accession>A0A1I3I224</accession>
<dbReference type="Gene3D" id="3.30.300.20">
    <property type="match status" value="1"/>
</dbReference>
<dbReference type="SUPFAM" id="SSF82784">
    <property type="entry name" value="OsmC-like"/>
    <property type="match status" value="1"/>
</dbReference>
<dbReference type="InterPro" id="IPR015946">
    <property type="entry name" value="KH_dom-like_a/b"/>
</dbReference>
<keyword evidence="2" id="KW-1185">Reference proteome</keyword>
<dbReference type="EMBL" id="FORF01000002">
    <property type="protein sequence ID" value="SFI41883.1"/>
    <property type="molecule type" value="Genomic_DNA"/>
</dbReference>
<organism evidence="1 2">
    <name type="scientific">Aquamicrobium aerolatum DSM 21857</name>
    <dbReference type="NCBI Taxonomy" id="1121003"/>
    <lineage>
        <taxon>Bacteria</taxon>
        <taxon>Pseudomonadati</taxon>
        <taxon>Pseudomonadota</taxon>
        <taxon>Alphaproteobacteria</taxon>
        <taxon>Hyphomicrobiales</taxon>
        <taxon>Phyllobacteriaceae</taxon>
        <taxon>Aerobium</taxon>
    </lineage>
</organism>
<dbReference type="InterPro" id="IPR003718">
    <property type="entry name" value="OsmC/Ohr_fam"/>
</dbReference>
<dbReference type="Pfam" id="PF02566">
    <property type="entry name" value="OsmC"/>
    <property type="match status" value="1"/>
</dbReference>
<proteinExistence type="predicted"/>
<evidence type="ECO:0000313" key="2">
    <source>
        <dbReference type="Proteomes" id="UP000242763"/>
    </source>
</evidence>
<sequence>MVSIVTRSNTVSASLDADGKASVEAHSGAKLALAAMARDEGMTPLELMDAALAGCLVLSVRIAARKFGWHERLTGVKVDVTHIKAEDAPSRVGEFTCEFQIDGDFSAAERQQLIDESHVLCTVGNTFTSSPAISDIEAK</sequence>
<dbReference type="AlphaFoldDB" id="A0A1I3I224"/>
<reference evidence="2" key="1">
    <citation type="submission" date="2016-10" db="EMBL/GenBank/DDBJ databases">
        <authorList>
            <person name="Varghese N."/>
            <person name="Submissions S."/>
        </authorList>
    </citation>
    <scope>NUCLEOTIDE SEQUENCE [LARGE SCALE GENOMIC DNA]</scope>
    <source>
        <strain evidence="2">DSM 21857</strain>
    </source>
</reference>
<name>A0A1I3I224_9HYPH</name>
<dbReference type="RefSeq" id="WP_091517880.1">
    <property type="nucleotide sequence ID" value="NZ_FORF01000002.1"/>
</dbReference>
<protein>
    <submittedName>
        <fullName evidence="1">OsmC-like protein</fullName>
    </submittedName>
</protein>
<dbReference type="OrthoDB" id="8277427at2"/>
<dbReference type="InterPro" id="IPR036102">
    <property type="entry name" value="OsmC/Ohrsf"/>
</dbReference>
<evidence type="ECO:0000313" key="1">
    <source>
        <dbReference type="EMBL" id="SFI41883.1"/>
    </source>
</evidence>